<dbReference type="OrthoDB" id="10555191at2759"/>
<keyword evidence="1" id="KW-0472">Membrane</keyword>
<feature type="transmembrane region" description="Helical" evidence="1">
    <location>
        <begin position="74"/>
        <end position="95"/>
    </location>
</feature>
<evidence type="ECO:0000256" key="1">
    <source>
        <dbReference type="SAM" id="Phobius"/>
    </source>
</evidence>
<proteinExistence type="predicted"/>
<dbReference type="PANTHER" id="PTHR36694:SF11">
    <property type="entry name" value="LP21121P-RELATED"/>
    <property type="match status" value="1"/>
</dbReference>
<keyword evidence="1" id="KW-0812">Transmembrane</keyword>
<evidence type="ECO:0000313" key="3">
    <source>
        <dbReference type="Proteomes" id="UP000192578"/>
    </source>
</evidence>
<sequence length="151" mass="16724">MKTCGLCSLKTGCYLVALYTIILGVLLLGFNGYEWHFGGGYENWSHITSVIFAIALFFAGGCLFLGLRKNSNALVGVWTVIFLIYVVVQIAYIIYGIVNWISYYDSIPASVRQSRLANIIVFAILIVFNLWCLATVRSYRSGGISGMNIVV</sequence>
<keyword evidence="3" id="KW-1185">Reference proteome</keyword>
<feature type="transmembrane region" description="Helical" evidence="1">
    <location>
        <begin position="44"/>
        <end position="67"/>
    </location>
</feature>
<dbReference type="Proteomes" id="UP000192578">
    <property type="component" value="Unassembled WGS sequence"/>
</dbReference>
<keyword evidence="1" id="KW-1133">Transmembrane helix</keyword>
<dbReference type="AlphaFoldDB" id="A0A9X6NJ04"/>
<feature type="transmembrane region" description="Helical" evidence="1">
    <location>
        <begin position="115"/>
        <end position="136"/>
    </location>
</feature>
<comment type="caution">
    <text evidence="2">The sequence shown here is derived from an EMBL/GenBank/DDBJ whole genome shotgun (WGS) entry which is preliminary data.</text>
</comment>
<name>A0A9X6NJ04_HYPEX</name>
<protein>
    <submittedName>
        <fullName evidence="2">Uncharacterized protein</fullName>
    </submittedName>
</protein>
<accession>A0A9X6NJ04</accession>
<evidence type="ECO:0000313" key="2">
    <source>
        <dbReference type="EMBL" id="OWA51476.1"/>
    </source>
</evidence>
<reference evidence="3" key="1">
    <citation type="submission" date="2017-01" db="EMBL/GenBank/DDBJ databases">
        <title>Comparative genomics of anhydrobiosis in the tardigrade Hypsibius dujardini.</title>
        <authorList>
            <person name="Yoshida Y."/>
            <person name="Koutsovoulos G."/>
            <person name="Laetsch D."/>
            <person name="Stevens L."/>
            <person name="Kumar S."/>
            <person name="Horikawa D."/>
            <person name="Ishino K."/>
            <person name="Komine S."/>
            <person name="Tomita M."/>
            <person name="Blaxter M."/>
            <person name="Arakawa K."/>
        </authorList>
    </citation>
    <scope>NUCLEOTIDE SEQUENCE [LARGE SCALE GENOMIC DNA]</scope>
    <source>
        <strain evidence="3">Z151</strain>
    </source>
</reference>
<organism evidence="2 3">
    <name type="scientific">Hypsibius exemplaris</name>
    <name type="common">Freshwater tardigrade</name>
    <dbReference type="NCBI Taxonomy" id="2072580"/>
    <lineage>
        <taxon>Eukaryota</taxon>
        <taxon>Metazoa</taxon>
        <taxon>Ecdysozoa</taxon>
        <taxon>Tardigrada</taxon>
        <taxon>Eutardigrada</taxon>
        <taxon>Parachela</taxon>
        <taxon>Hypsibioidea</taxon>
        <taxon>Hypsibiidae</taxon>
        <taxon>Hypsibius</taxon>
    </lineage>
</organism>
<gene>
    <name evidence="2" type="ORF">BV898_15957</name>
</gene>
<feature type="transmembrane region" description="Helical" evidence="1">
    <location>
        <begin position="12"/>
        <end position="32"/>
    </location>
</feature>
<dbReference type="EMBL" id="MTYJ01000228">
    <property type="protein sequence ID" value="OWA51476.1"/>
    <property type="molecule type" value="Genomic_DNA"/>
</dbReference>
<dbReference type="PANTHER" id="PTHR36694">
    <property type="entry name" value="PASIFLORA 1, ISOFORM A-RELATED"/>
    <property type="match status" value="1"/>
</dbReference>